<protein>
    <submittedName>
        <fullName evidence="1">Uncharacterized protein</fullName>
    </submittedName>
</protein>
<organism evidence="1 2">
    <name type="scientific">Candidatus Magasanikbacteria bacterium GW2011_GWA2_56_11</name>
    <dbReference type="NCBI Taxonomy" id="1619044"/>
    <lineage>
        <taxon>Bacteria</taxon>
        <taxon>Candidatus Magasanikiibacteriota</taxon>
    </lineage>
</organism>
<sequence length="223" mass="25220">MKTNLNLRPDGTYDFDGSQDMPCEPTAVRMLRWIIPQSFGKAEAEEAAARLISFSAQRGRWVGVSWLQLGQMVLGELEERRLYEEAVQLNEGLPRRNAEKLAAYQKAMIEYRAAMIERRVKMFLALITFGLYEYRPSTPEPPARPVLDQPVLVPSEPVRVFTVSILDPQLFINGVLWLIERGYVEKVTLDDGDDAVDVLVPTRQMIQFLVEKQGIAAPPPTAS</sequence>
<accession>A0A0G1YF55</accession>
<reference evidence="1 2" key="1">
    <citation type="journal article" date="2015" name="Nature">
        <title>rRNA introns, odd ribosomes, and small enigmatic genomes across a large radiation of phyla.</title>
        <authorList>
            <person name="Brown C.T."/>
            <person name="Hug L.A."/>
            <person name="Thomas B.C."/>
            <person name="Sharon I."/>
            <person name="Castelle C.J."/>
            <person name="Singh A."/>
            <person name="Wilkins M.J."/>
            <person name="Williams K.H."/>
            <person name="Banfield J.F."/>
        </authorList>
    </citation>
    <scope>NUCLEOTIDE SEQUENCE [LARGE SCALE GENOMIC DNA]</scope>
</reference>
<gene>
    <name evidence="1" type="ORF">UY92_C0013G0019</name>
</gene>
<comment type="caution">
    <text evidence="1">The sequence shown here is derived from an EMBL/GenBank/DDBJ whole genome shotgun (WGS) entry which is preliminary data.</text>
</comment>
<evidence type="ECO:0000313" key="2">
    <source>
        <dbReference type="Proteomes" id="UP000033870"/>
    </source>
</evidence>
<proteinExistence type="predicted"/>
<dbReference type="EMBL" id="LCRX01000013">
    <property type="protein sequence ID" value="KKW41820.1"/>
    <property type="molecule type" value="Genomic_DNA"/>
</dbReference>
<evidence type="ECO:0000313" key="1">
    <source>
        <dbReference type="EMBL" id="KKW41820.1"/>
    </source>
</evidence>
<dbReference type="AlphaFoldDB" id="A0A0G1YF55"/>
<name>A0A0G1YF55_9BACT</name>
<dbReference type="Proteomes" id="UP000033870">
    <property type="component" value="Unassembled WGS sequence"/>
</dbReference>